<evidence type="ECO:0000259" key="1">
    <source>
        <dbReference type="PROSITE" id="PS50844"/>
    </source>
</evidence>
<dbReference type="GO" id="GO:0016051">
    <property type="term" value="P:carbohydrate biosynthetic process"/>
    <property type="evidence" value="ECO:0007669"/>
    <property type="project" value="InterPro"/>
</dbReference>
<dbReference type="PROSITE" id="PS50844">
    <property type="entry name" value="AFP_LIKE"/>
    <property type="match status" value="1"/>
</dbReference>
<dbReference type="GO" id="GO:0047444">
    <property type="term" value="F:N-acylneuraminate-9-phosphate synthase activity"/>
    <property type="evidence" value="ECO:0007669"/>
    <property type="project" value="TreeGrafter"/>
</dbReference>
<dbReference type="RefSeq" id="WP_147922192.1">
    <property type="nucleotide sequence ID" value="NZ_VRTY01000046.1"/>
</dbReference>
<sequence>MHKSISVGARQIGSEHKPFIIAEMSGNHNQSLERALAIVDAAADAGADAIKLQTYTADTMTLPGAFTIEDEGSLWKGRELYDLYQEAYTPWEWHQPLFERAAARGLIAFSSPFDETAVDFLEGLGAPAYKIASFENTDHPLLRKVAATGKPVIMSTGAATVSEIDEAVQVLRDAGCQELLLLKCTSTYPATPANTNLITIPHLQQLFGLQVGLSDHTMGIGVAVAAVALGATVIEKHFTLRRADGGVDAAFSLEPQELQALVVETERAWQGLGYIQYGVQKAEEKSRLFKRSVFASEDIKAGEPFSKENLKVIRPGLGLAPKHFELILGKVARQDIKAGTPLSWEMV</sequence>
<organism evidence="2 3">
    <name type="scientific">Pontibacter qinzhouensis</name>
    <dbReference type="NCBI Taxonomy" id="2603253"/>
    <lineage>
        <taxon>Bacteria</taxon>
        <taxon>Pseudomonadati</taxon>
        <taxon>Bacteroidota</taxon>
        <taxon>Cytophagia</taxon>
        <taxon>Cytophagales</taxon>
        <taxon>Hymenobacteraceae</taxon>
        <taxon>Pontibacter</taxon>
    </lineage>
</organism>
<dbReference type="PANTHER" id="PTHR42966">
    <property type="entry name" value="N-ACETYLNEURAMINATE SYNTHASE"/>
    <property type="match status" value="1"/>
</dbReference>
<reference evidence="2 3" key="1">
    <citation type="submission" date="2019-08" db="EMBL/GenBank/DDBJ databases">
        <authorList>
            <person name="Shi S."/>
        </authorList>
    </citation>
    <scope>NUCLEOTIDE SEQUENCE [LARGE SCALE GENOMIC DNA]</scope>
    <source>
        <strain evidence="2 3">GY10130</strain>
    </source>
</reference>
<dbReference type="AlphaFoldDB" id="A0A5C8K5H4"/>
<dbReference type="Proteomes" id="UP000321926">
    <property type="component" value="Unassembled WGS sequence"/>
</dbReference>
<dbReference type="NCBIfam" id="TIGR03586">
    <property type="entry name" value="PseI"/>
    <property type="match status" value="1"/>
</dbReference>
<dbReference type="SMART" id="SM00858">
    <property type="entry name" value="SAF"/>
    <property type="match status" value="1"/>
</dbReference>
<protein>
    <submittedName>
        <fullName evidence="2">Pseudaminic acid synthase</fullName>
        <ecNumber evidence="2">2.5.1.97</ecNumber>
    </submittedName>
</protein>
<gene>
    <name evidence="2" type="primary">pseI</name>
    <name evidence="2" type="ORF">FVR03_13030</name>
</gene>
<accession>A0A5C8K5H4</accession>
<dbReference type="OrthoDB" id="9814210at2"/>
<dbReference type="InterPro" id="IPR013974">
    <property type="entry name" value="SAF"/>
</dbReference>
<keyword evidence="3" id="KW-1185">Reference proteome</keyword>
<dbReference type="Pfam" id="PF03102">
    <property type="entry name" value="NeuB"/>
    <property type="match status" value="1"/>
</dbReference>
<dbReference type="InterPro" id="IPR036732">
    <property type="entry name" value="AFP_Neu5c_C_sf"/>
</dbReference>
<evidence type="ECO:0000313" key="3">
    <source>
        <dbReference type="Proteomes" id="UP000321926"/>
    </source>
</evidence>
<evidence type="ECO:0000313" key="2">
    <source>
        <dbReference type="EMBL" id="TXK44874.1"/>
    </source>
</evidence>
<dbReference type="InterPro" id="IPR013132">
    <property type="entry name" value="PseI/NeuA/B-like_N"/>
</dbReference>
<name>A0A5C8K5H4_9BACT</name>
<dbReference type="EMBL" id="VRTY01000046">
    <property type="protein sequence ID" value="TXK44874.1"/>
    <property type="molecule type" value="Genomic_DNA"/>
</dbReference>
<dbReference type="CDD" id="cd11615">
    <property type="entry name" value="SAF_NeuB_like"/>
    <property type="match status" value="1"/>
</dbReference>
<dbReference type="InterPro" id="IPR051690">
    <property type="entry name" value="PseI-like"/>
</dbReference>
<dbReference type="Gene3D" id="3.90.1210.10">
    <property type="entry name" value="Antifreeze-like/N-acetylneuraminic acid synthase C-terminal domain"/>
    <property type="match status" value="1"/>
</dbReference>
<feature type="domain" description="AFP-like" evidence="1">
    <location>
        <begin position="292"/>
        <end position="347"/>
    </location>
</feature>
<dbReference type="SUPFAM" id="SSF51269">
    <property type="entry name" value="AFP III-like domain"/>
    <property type="match status" value="1"/>
</dbReference>
<dbReference type="SUPFAM" id="SSF51569">
    <property type="entry name" value="Aldolase"/>
    <property type="match status" value="1"/>
</dbReference>
<keyword evidence="2" id="KW-0808">Transferase</keyword>
<dbReference type="InterPro" id="IPR006190">
    <property type="entry name" value="SAF_AFP_Neu5Ac"/>
</dbReference>
<dbReference type="PANTHER" id="PTHR42966:SF2">
    <property type="entry name" value="PSEUDAMINIC ACID SYNTHASE"/>
    <property type="match status" value="1"/>
</dbReference>
<dbReference type="InterPro" id="IPR057736">
    <property type="entry name" value="SAF_PseI/NeuA/NeuB"/>
</dbReference>
<comment type="caution">
    <text evidence="2">The sequence shown here is derived from an EMBL/GenBank/DDBJ whole genome shotgun (WGS) entry which is preliminary data.</text>
</comment>
<dbReference type="Gene3D" id="3.20.20.70">
    <property type="entry name" value="Aldolase class I"/>
    <property type="match status" value="1"/>
</dbReference>
<dbReference type="InterPro" id="IPR013785">
    <property type="entry name" value="Aldolase_TIM"/>
</dbReference>
<dbReference type="Pfam" id="PF08666">
    <property type="entry name" value="SAF"/>
    <property type="match status" value="1"/>
</dbReference>
<dbReference type="InterPro" id="IPR020030">
    <property type="entry name" value="Pseudaminic_synth_PseI"/>
</dbReference>
<proteinExistence type="predicted"/>
<dbReference type="EC" id="2.5.1.97" evidence="2"/>